<proteinExistence type="inferred from homology"/>
<evidence type="ECO:0000256" key="1">
    <source>
        <dbReference type="ARBA" id="ARBA00022475"/>
    </source>
</evidence>
<dbReference type="GeneID" id="93292836"/>
<feature type="region of interest" description="Disordered" evidence="11">
    <location>
        <begin position="236"/>
        <end position="292"/>
    </location>
</feature>
<keyword evidence="6 10" id="KW-0443">Lipid metabolism</keyword>
<comment type="function">
    <text evidence="10">Catalyzes the transfer of an acyl group from acyl-phosphate (acyl-PO(4)) to glycerol-3-phosphate (G3P) to form lysophosphatidic acid (LPA). This enzyme utilizes acyl-phosphate as fatty acyl donor, but not acyl-CoA or acyl-ACP.</text>
</comment>
<dbReference type="InterPro" id="IPR003811">
    <property type="entry name" value="G3P_acylTferase_PlsY"/>
</dbReference>
<keyword evidence="3 10" id="KW-0808">Transferase</keyword>
<sequence>MILFILLVVLGYLMGSICSAVIVSKTFSLPDPRTEGSQNPGATNVLRLSGKKYAAMVMVTDILKGTIPVLIAKMLDADPATVGFTALAAVIGHMYPVFFDFKGGKGVATAIGALLGVHFLVGVLVAATWLLVAKFSRYSSLASITAIGMAPFYSLLLIQRLDIFPPIFIMAILVLYKHKENIVRLIDKKEPKIKLKSAVIQDIMQDEPEETIVPAEHTTPPVSEVQIEVETVTITETVESKPKETRPRENKPKAVKTTAKTTSKKTEGAEKKTKAAKKPTAPKAKKKPTKEE</sequence>
<comment type="caution">
    <text evidence="10">Lacks conserved residue(s) required for the propagation of feature annotation.</text>
</comment>
<feature type="compositionally biased region" description="Basic residues" evidence="11">
    <location>
        <begin position="283"/>
        <end position="292"/>
    </location>
</feature>
<evidence type="ECO:0000313" key="12">
    <source>
        <dbReference type="EMBL" id="STO20479.1"/>
    </source>
</evidence>
<evidence type="ECO:0000256" key="9">
    <source>
        <dbReference type="ARBA" id="ARBA00023264"/>
    </source>
</evidence>
<organism evidence="12 13">
    <name type="scientific">Fluoribacter dumoffii</name>
    <dbReference type="NCBI Taxonomy" id="463"/>
    <lineage>
        <taxon>Bacteria</taxon>
        <taxon>Pseudomonadati</taxon>
        <taxon>Pseudomonadota</taxon>
        <taxon>Gammaproteobacteria</taxon>
        <taxon>Legionellales</taxon>
        <taxon>Legionellaceae</taxon>
        <taxon>Fluoribacter</taxon>
    </lineage>
</organism>
<keyword evidence="5 10" id="KW-1133">Transmembrane helix</keyword>
<dbReference type="HAMAP" id="MF_01043">
    <property type="entry name" value="PlsY"/>
    <property type="match status" value="1"/>
</dbReference>
<feature type="compositionally biased region" description="Basic and acidic residues" evidence="11">
    <location>
        <begin position="264"/>
        <end position="273"/>
    </location>
</feature>
<keyword evidence="12" id="KW-0012">Acyltransferase</keyword>
<keyword evidence="2 10" id="KW-0444">Lipid biosynthesis</keyword>
<comment type="pathway">
    <text evidence="10">Lipid metabolism; phospholipid metabolism.</text>
</comment>
<dbReference type="SMART" id="SM01207">
    <property type="entry name" value="G3P_acyltransf"/>
    <property type="match status" value="1"/>
</dbReference>
<name>A0A377G760_9GAMM</name>
<dbReference type="GO" id="GO:0043772">
    <property type="term" value="F:acyl-phosphate glycerol-3-phosphate acyltransferase activity"/>
    <property type="evidence" value="ECO:0007669"/>
    <property type="project" value="UniProtKB-UniRule"/>
</dbReference>
<dbReference type="OrthoDB" id="9777124at2"/>
<keyword evidence="1 10" id="KW-1003">Cell membrane</keyword>
<evidence type="ECO:0000313" key="13">
    <source>
        <dbReference type="Proteomes" id="UP000254554"/>
    </source>
</evidence>
<dbReference type="PANTHER" id="PTHR30309">
    <property type="entry name" value="INNER MEMBRANE PROTEIN YGIH"/>
    <property type="match status" value="1"/>
</dbReference>
<accession>A0A377G760</accession>
<keyword evidence="13" id="KW-1185">Reference proteome</keyword>
<dbReference type="EC" id="2.3.1.275" evidence="10"/>
<dbReference type="RefSeq" id="WP_010652684.1">
    <property type="nucleotide sequence ID" value="NZ_JAPHOO010000002.1"/>
</dbReference>
<dbReference type="EMBL" id="UGGT01000001">
    <property type="protein sequence ID" value="STO20479.1"/>
    <property type="molecule type" value="Genomic_DNA"/>
</dbReference>
<dbReference type="STRING" id="1094715.GCA_000236165_01887"/>
<keyword evidence="9 10" id="KW-1208">Phospholipid metabolism</keyword>
<evidence type="ECO:0000256" key="11">
    <source>
        <dbReference type="SAM" id="MobiDB-lite"/>
    </source>
</evidence>
<keyword evidence="7 10" id="KW-0472">Membrane</keyword>
<feature type="transmembrane region" description="Helical" evidence="10">
    <location>
        <begin position="110"/>
        <end position="132"/>
    </location>
</feature>
<evidence type="ECO:0000256" key="8">
    <source>
        <dbReference type="ARBA" id="ARBA00023209"/>
    </source>
</evidence>
<dbReference type="GO" id="GO:0005886">
    <property type="term" value="C:plasma membrane"/>
    <property type="evidence" value="ECO:0007669"/>
    <property type="project" value="UniProtKB-SubCell"/>
</dbReference>
<evidence type="ECO:0000256" key="4">
    <source>
        <dbReference type="ARBA" id="ARBA00022692"/>
    </source>
</evidence>
<keyword evidence="4 10" id="KW-0812">Transmembrane</keyword>
<dbReference type="GO" id="GO:0008654">
    <property type="term" value="P:phospholipid biosynthetic process"/>
    <property type="evidence" value="ECO:0007669"/>
    <property type="project" value="UniProtKB-UniRule"/>
</dbReference>
<evidence type="ECO:0000256" key="6">
    <source>
        <dbReference type="ARBA" id="ARBA00023098"/>
    </source>
</evidence>
<feature type="transmembrane region" description="Helical" evidence="10">
    <location>
        <begin position="80"/>
        <end position="98"/>
    </location>
</feature>
<gene>
    <name evidence="10 12" type="primary">plsY</name>
    <name evidence="12" type="ORF">NCTC11370_00534</name>
</gene>
<comment type="similarity">
    <text evidence="10">Belongs to the PlsY family.</text>
</comment>
<comment type="subcellular location">
    <subcellularLocation>
        <location evidence="10">Cell membrane</location>
        <topology evidence="10">Multi-pass membrane protein</topology>
    </subcellularLocation>
</comment>
<keyword evidence="8 10" id="KW-0594">Phospholipid biosynthesis</keyword>
<reference evidence="12 13" key="1">
    <citation type="submission" date="2018-06" db="EMBL/GenBank/DDBJ databases">
        <authorList>
            <consortium name="Pathogen Informatics"/>
            <person name="Doyle S."/>
        </authorList>
    </citation>
    <scope>NUCLEOTIDE SEQUENCE [LARGE SCALE GENOMIC DNA]</scope>
    <source>
        <strain evidence="12 13">NCTC11370</strain>
    </source>
</reference>
<dbReference type="NCBIfam" id="TIGR00023">
    <property type="entry name" value="glycerol-3-phosphate 1-O-acyltransferase PlsY"/>
    <property type="match status" value="1"/>
</dbReference>
<feature type="compositionally biased region" description="Basic and acidic residues" evidence="11">
    <location>
        <begin position="238"/>
        <end position="252"/>
    </location>
</feature>
<comment type="subunit">
    <text evidence="10">Probably interacts with PlsX.</text>
</comment>
<feature type="transmembrane region" description="Helical" evidence="10">
    <location>
        <begin position="152"/>
        <end position="176"/>
    </location>
</feature>
<evidence type="ECO:0000256" key="7">
    <source>
        <dbReference type="ARBA" id="ARBA00023136"/>
    </source>
</evidence>
<dbReference type="Pfam" id="PF02660">
    <property type="entry name" value="G3P_acyltransf"/>
    <property type="match status" value="1"/>
</dbReference>
<evidence type="ECO:0000256" key="2">
    <source>
        <dbReference type="ARBA" id="ARBA00022516"/>
    </source>
</evidence>
<evidence type="ECO:0000256" key="5">
    <source>
        <dbReference type="ARBA" id="ARBA00022989"/>
    </source>
</evidence>
<protein>
    <recommendedName>
        <fullName evidence="10">Glycerol-3-phosphate acyltransferase</fullName>
    </recommendedName>
    <alternativeName>
        <fullName evidence="10">Acyl-PO4 G3P acyltransferase</fullName>
    </alternativeName>
    <alternativeName>
        <fullName evidence="10">Acyl-phosphate--glycerol-3-phosphate acyltransferase</fullName>
    </alternativeName>
    <alternativeName>
        <fullName evidence="10">G3P acyltransferase</fullName>
        <shortName evidence="10">GPAT</shortName>
        <ecNumber evidence="10">2.3.1.275</ecNumber>
    </alternativeName>
    <alternativeName>
        <fullName evidence="10">Lysophosphatidic acid synthase</fullName>
        <shortName evidence="10">LPA synthase</shortName>
    </alternativeName>
</protein>
<evidence type="ECO:0000256" key="10">
    <source>
        <dbReference type="HAMAP-Rule" id="MF_01043"/>
    </source>
</evidence>
<evidence type="ECO:0000256" key="3">
    <source>
        <dbReference type="ARBA" id="ARBA00022679"/>
    </source>
</evidence>
<dbReference type="PANTHER" id="PTHR30309:SF0">
    <property type="entry name" value="GLYCEROL-3-PHOSPHATE ACYLTRANSFERASE-RELATED"/>
    <property type="match status" value="1"/>
</dbReference>
<dbReference type="Proteomes" id="UP000254554">
    <property type="component" value="Unassembled WGS sequence"/>
</dbReference>
<dbReference type="UniPathway" id="UPA00085"/>
<comment type="catalytic activity">
    <reaction evidence="10">
        <text>an acyl phosphate + sn-glycerol 3-phosphate = a 1-acyl-sn-glycero-3-phosphate + phosphate</text>
        <dbReference type="Rhea" id="RHEA:34075"/>
        <dbReference type="ChEBI" id="CHEBI:43474"/>
        <dbReference type="ChEBI" id="CHEBI:57597"/>
        <dbReference type="ChEBI" id="CHEBI:57970"/>
        <dbReference type="ChEBI" id="CHEBI:59918"/>
        <dbReference type="EC" id="2.3.1.275"/>
    </reaction>
</comment>
<dbReference type="AlphaFoldDB" id="A0A377G760"/>